<dbReference type="AlphaFoldDB" id="A0A0K2GBT5"/>
<dbReference type="Gene3D" id="2.120.10.30">
    <property type="entry name" value="TolB, C-terminal domain"/>
    <property type="match status" value="1"/>
</dbReference>
<dbReference type="EMBL" id="CP011801">
    <property type="protein sequence ID" value="ALA58072.1"/>
    <property type="molecule type" value="Genomic_DNA"/>
</dbReference>
<evidence type="ECO:0000313" key="1">
    <source>
        <dbReference type="EMBL" id="ALA58072.1"/>
    </source>
</evidence>
<dbReference type="STRING" id="42253.NITMOv2_1648"/>
<sequence>MPADWVIGQPDFFSEGRNAKTDPGPTTLNVPTGITAYGDGLAVADAWNHRVLIWRRLPQNSHCPPDFVLGQEDFEEVAINRGRSTPRADTLYWPSGVSACGEALVVADTGNRRVLIWFRPPECNGQPANLVLGQTRFDRRDENGGGEPCLMSMRWPHAITRWGDALCVADAGNNRIMIWGRMPAESGAECQWVLGQADCSHVDHNGGHYWPHAGTLNMPYGLAAAGDWLVVADTANSRLLGWHKQDLATGAKARALAAQPNFEMKGDNQWSFPSRNTLCWPYGLSICEGLLAIADSGNNRVIIRPLHREVLG</sequence>
<organism evidence="1 2">
    <name type="scientific">Nitrospira moscoviensis</name>
    <dbReference type="NCBI Taxonomy" id="42253"/>
    <lineage>
        <taxon>Bacteria</taxon>
        <taxon>Pseudomonadati</taxon>
        <taxon>Nitrospirota</taxon>
        <taxon>Nitrospiria</taxon>
        <taxon>Nitrospirales</taxon>
        <taxon>Nitrospiraceae</taxon>
        <taxon>Nitrospira</taxon>
    </lineage>
</organism>
<protein>
    <recommendedName>
        <fullName evidence="3">NHL repeat protein</fullName>
    </recommendedName>
</protein>
<reference evidence="1 2" key="1">
    <citation type="journal article" date="2015" name="Proc. Natl. Acad. Sci. U.S.A.">
        <title>Expanded metabolic versatility of ubiquitous nitrite-oxidizing bacteria from the genus Nitrospira.</title>
        <authorList>
            <person name="Koch H."/>
            <person name="Lucker S."/>
            <person name="Albertsen M."/>
            <person name="Kitzinger K."/>
            <person name="Herbold C."/>
            <person name="Spieck E."/>
            <person name="Nielsen P.H."/>
            <person name="Wagner M."/>
            <person name="Daims H."/>
        </authorList>
    </citation>
    <scope>NUCLEOTIDE SEQUENCE [LARGE SCALE GENOMIC DNA]</scope>
    <source>
        <strain evidence="1 2">NSP M-1</strain>
    </source>
</reference>
<dbReference type="PATRIC" id="fig|42253.5.peg.1621"/>
<dbReference type="InterPro" id="IPR011042">
    <property type="entry name" value="6-blade_b-propeller_TolB-like"/>
</dbReference>
<evidence type="ECO:0000313" key="2">
    <source>
        <dbReference type="Proteomes" id="UP000069205"/>
    </source>
</evidence>
<dbReference type="KEGG" id="nmv:NITMOv2_1648"/>
<proteinExistence type="predicted"/>
<keyword evidence="2" id="KW-1185">Reference proteome</keyword>
<evidence type="ECO:0008006" key="3">
    <source>
        <dbReference type="Google" id="ProtNLM"/>
    </source>
</evidence>
<accession>A0A0K2GBT5</accession>
<gene>
    <name evidence="1" type="ORF">NITMOv2_1648</name>
</gene>
<dbReference type="SUPFAM" id="SSF63829">
    <property type="entry name" value="Calcium-dependent phosphotriesterase"/>
    <property type="match status" value="1"/>
</dbReference>
<name>A0A0K2GBT5_NITMO</name>
<dbReference type="Proteomes" id="UP000069205">
    <property type="component" value="Chromosome"/>
</dbReference>